<keyword evidence="5 6" id="KW-0472">Membrane</keyword>
<evidence type="ECO:0000256" key="6">
    <source>
        <dbReference type="SAM" id="Phobius"/>
    </source>
</evidence>
<feature type="transmembrane region" description="Helical" evidence="6">
    <location>
        <begin position="60"/>
        <end position="80"/>
    </location>
</feature>
<evidence type="ECO:0000256" key="1">
    <source>
        <dbReference type="ARBA" id="ARBA00004651"/>
    </source>
</evidence>
<dbReference type="PRINTS" id="PR00762">
    <property type="entry name" value="CLCHANNEL"/>
</dbReference>
<feature type="transmembrane region" description="Helical" evidence="6">
    <location>
        <begin position="177"/>
        <end position="204"/>
    </location>
</feature>
<dbReference type="AlphaFoldDB" id="A0AAU6S7B5"/>
<dbReference type="GO" id="GO:0005886">
    <property type="term" value="C:plasma membrane"/>
    <property type="evidence" value="ECO:0007669"/>
    <property type="project" value="UniProtKB-SubCell"/>
</dbReference>
<dbReference type="InterPro" id="IPR001807">
    <property type="entry name" value="ClC"/>
</dbReference>
<gene>
    <name evidence="8" type="ORF">MRBLWS13_000386</name>
</gene>
<sequence>MSESIDTVERPGSPAGRARTVPLGRDFGKLWTAAAFSNLADGVGRVAVPLIATTLTRDPLAISALSALAFLPWLVFGLPAGMIVDRFDRRWVMAIANGLRGLAAVGLAALTVTGAISIWWLFAGVLVFGLGETLFDNATNSIVPSVVQRPALDRANGWLQAAQITIDSFIAAPIGGVLFAVALALPLWVGAAGYLIPIVLAVMLPLSAARPLRAEAPTGKSAASTAEAAVAAGEPLAAADMDADVEASAEIEAPETAAPANVSAREALVYLWRHRFLRSMVVFTSIVGCAFAFAQAPVFLYFLDVHGVAPAAIGLVTAGIGLGGLGGSLVAASLVTKFGRGKVMLGANIVAAVGLAGVWAAPEAISATIAYAIMAAAVSIWNVPWGALRQRIVPGHLFGRVLGISRTLTWGIFPFATLLGGWVARIDLRLPFLLAAGVTLVATAVAVRLLLSASTHNAPEE</sequence>
<dbReference type="InterPro" id="IPR036259">
    <property type="entry name" value="MFS_trans_sf"/>
</dbReference>
<evidence type="ECO:0000256" key="4">
    <source>
        <dbReference type="ARBA" id="ARBA00022989"/>
    </source>
</evidence>
<protein>
    <submittedName>
        <fullName evidence="8">MFS transporter</fullName>
    </submittedName>
</protein>
<feature type="transmembrane region" description="Helical" evidence="6">
    <location>
        <begin position="343"/>
        <end position="362"/>
    </location>
</feature>
<feature type="transmembrane region" description="Helical" evidence="6">
    <location>
        <begin position="280"/>
        <end position="302"/>
    </location>
</feature>
<keyword evidence="4 6" id="KW-1133">Transmembrane helix</keyword>
<dbReference type="PROSITE" id="PS50850">
    <property type="entry name" value="MFS"/>
    <property type="match status" value="1"/>
</dbReference>
<dbReference type="Gene3D" id="1.20.1250.20">
    <property type="entry name" value="MFS general substrate transporter like domains"/>
    <property type="match status" value="1"/>
</dbReference>
<evidence type="ECO:0000313" key="8">
    <source>
        <dbReference type="EMBL" id="WZO32783.1"/>
    </source>
</evidence>
<feature type="domain" description="Major facilitator superfamily (MFS) profile" evidence="7">
    <location>
        <begin position="1"/>
        <end position="454"/>
    </location>
</feature>
<feature type="transmembrane region" description="Helical" evidence="6">
    <location>
        <begin position="368"/>
        <end position="388"/>
    </location>
</feature>
<dbReference type="InterPro" id="IPR020846">
    <property type="entry name" value="MFS_dom"/>
</dbReference>
<feature type="transmembrane region" description="Helical" evidence="6">
    <location>
        <begin position="308"/>
        <end position="331"/>
    </location>
</feature>
<dbReference type="EMBL" id="CP151632">
    <property type="protein sequence ID" value="WZO32783.1"/>
    <property type="molecule type" value="Genomic_DNA"/>
</dbReference>
<feature type="transmembrane region" description="Helical" evidence="6">
    <location>
        <begin position="408"/>
        <end position="426"/>
    </location>
</feature>
<dbReference type="PANTHER" id="PTHR23513:SF6">
    <property type="entry name" value="MAJOR FACILITATOR SUPERFAMILY ASSOCIATED DOMAIN-CONTAINING PROTEIN"/>
    <property type="match status" value="1"/>
</dbReference>
<keyword evidence="3 6" id="KW-0812">Transmembrane</keyword>
<feature type="transmembrane region" description="Helical" evidence="6">
    <location>
        <begin position="101"/>
        <end position="122"/>
    </location>
</feature>
<dbReference type="SUPFAM" id="SSF103473">
    <property type="entry name" value="MFS general substrate transporter"/>
    <property type="match status" value="1"/>
</dbReference>
<accession>A0AAU6S7B5</accession>
<keyword evidence="2" id="KW-1003">Cell membrane</keyword>
<reference evidence="8" key="1">
    <citation type="submission" date="2024-04" db="EMBL/GenBank/DDBJ databases">
        <authorList>
            <person name="Roder T."/>
            <person name="Oberhansli S."/>
            <person name="Kreuzer M."/>
        </authorList>
    </citation>
    <scope>NUCLEOTIDE SEQUENCE</scope>
    <source>
        <strain evidence="8">LWS13-1.2</strain>
    </source>
</reference>
<dbReference type="GO" id="GO:0015108">
    <property type="term" value="F:chloride transmembrane transporter activity"/>
    <property type="evidence" value="ECO:0007669"/>
    <property type="project" value="InterPro"/>
</dbReference>
<evidence type="ECO:0000256" key="5">
    <source>
        <dbReference type="ARBA" id="ARBA00023136"/>
    </source>
</evidence>
<proteinExistence type="predicted"/>
<dbReference type="Pfam" id="PF07690">
    <property type="entry name" value="MFS_1"/>
    <property type="match status" value="1"/>
</dbReference>
<organism evidence="8">
    <name type="scientific">Microbacterium sp. LWS13-1.2</name>
    <dbReference type="NCBI Taxonomy" id="3135264"/>
    <lineage>
        <taxon>Bacteria</taxon>
        <taxon>Bacillati</taxon>
        <taxon>Actinomycetota</taxon>
        <taxon>Actinomycetes</taxon>
        <taxon>Micrococcales</taxon>
        <taxon>Microbacteriaceae</taxon>
        <taxon>Microbacterium</taxon>
    </lineage>
</organism>
<dbReference type="InterPro" id="IPR011701">
    <property type="entry name" value="MFS"/>
</dbReference>
<dbReference type="RefSeq" id="WP_349427402.1">
    <property type="nucleotide sequence ID" value="NZ_CP151632.1"/>
</dbReference>
<dbReference type="PANTHER" id="PTHR23513">
    <property type="entry name" value="INTEGRAL MEMBRANE EFFLUX PROTEIN-RELATED"/>
    <property type="match status" value="1"/>
</dbReference>
<evidence type="ECO:0000256" key="3">
    <source>
        <dbReference type="ARBA" id="ARBA00022692"/>
    </source>
</evidence>
<feature type="transmembrane region" description="Helical" evidence="6">
    <location>
        <begin position="432"/>
        <end position="451"/>
    </location>
</feature>
<name>A0AAU6S7B5_9MICO</name>
<evidence type="ECO:0000259" key="7">
    <source>
        <dbReference type="PROSITE" id="PS50850"/>
    </source>
</evidence>
<comment type="subcellular location">
    <subcellularLocation>
        <location evidence="1">Cell membrane</location>
        <topology evidence="1">Multi-pass membrane protein</topology>
    </subcellularLocation>
</comment>
<evidence type="ECO:0000256" key="2">
    <source>
        <dbReference type="ARBA" id="ARBA00022475"/>
    </source>
</evidence>
<dbReference type="CDD" id="cd06173">
    <property type="entry name" value="MFS_MefA_like"/>
    <property type="match status" value="1"/>
</dbReference>